<keyword evidence="3 6" id="KW-0694">RNA-binding</keyword>
<gene>
    <name evidence="6 8" type="primary">rplW</name>
    <name evidence="8" type="ORF">H8E29_09585</name>
</gene>
<dbReference type="GO" id="GO:0019843">
    <property type="term" value="F:rRNA binding"/>
    <property type="evidence" value="ECO:0007669"/>
    <property type="project" value="UniProtKB-UniRule"/>
</dbReference>
<organism evidence="8 9">
    <name type="scientific">Candidatus Desulfolinea nitratireducens</name>
    <dbReference type="NCBI Taxonomy" id="2841698"/>
    <lineage>
        <taxon>Bacteria</taxon>
        <taxon>Bacillati</taxon>
        <taxon>Chloroflexota</taxon>
        <taxon>Anaerolineae</taxon>
        <taxon>Anaerolineales</taxon>
        <taxon>Anaerolineales incertae sedis</taxon>
        <taxon>Candidatus Desulfolinea</taxon>
    </lineage>
</organism>
<dbReference type="PROSITE" id="PS00050">
    <property type="entry name" value="RIBOSOMAL_L23"/>
    <property type="match status" value="1"/>
</dbReference>
<dbReference type="HAMAP" id="MF_01369_B">
    <property type="entry name" value="Ribosomal_uL23_B"/>
    <property type="match status" value="1"/>
</dbReference>
<dbReference type="InterPro" id="IPR012677">
    <property type="entry name" value="Nucleotide-bd_a/b_plait_sf"/>
</dbReference>
<evidence type="ECO:0000256" key="2">
    <source>
        <dbReference type="ARBA" id="ARBA00022730"/>
    </source>
</evidence>
<evidence type="ECO:0000313" key="8">
    <source>
        <dbReference type="EMBL" id="MBC8335505.1"/>
    </source>
</evidence>
<comment type="subunit">
    <text evidence="6">Part of the 50S ribosomal subunit. Contacts protein L29, and trigger factor when it is bound to the ribosome.</text>
</comment>
<dbReference type="Pfam" id="PF00276">
    <property type="entry name" value="Ribosomal_L23"/>
    <property type="match status" value="1"/>
</dbReference>
<dbReference type="EMBL" id="JACNJN010000113">
    <property type="protein sequence ID" value="MBC8335505.1"/>
    <property type="molecule type" value="Genomic_DNA"/>
</dbReference>
<keyword evidence="5 6" id="KW-0687">Ribonucleoprotein</keyword>
<dbReference type="GO" id="GO:0006412">
    <property type="term" value="P:translation"/>
    <property type="evidence" value="ECO:0007669"/>
    <property type="project" value="UniProtKB-UniRule"/>
</dbReference>
<dbReference type="GO" id="GO:0003735">
    <property type="term" value="F:structural constituent of ribosome"/>
    <property type="evidence" value="ECO:0007669"/>
    <property type="project" value="InterPro"/>
</dbReference>
<sequence length="100" mass="11264">MTTIYDVLRRPLVTEKTNYQINTLNQYTFIVSNDATKAMVKEAVETIFDVAVTSVNIMKTPAKRSVRARSRRLMVRKAGIKKAIVTLAEGNSIEIFEGVQ</sequence>
<dbReference type="Proteomes" id="UP000614469">
    <property type="component" value="Unassembled WGS sequence"/>
</dbReference>
<dbReference type="PANTHER" id="PTHR11620">
    <property type="entry name" value="60S RIBOSOMAL PROTEIN L23A"/>
    <property type="match status" value="1"/>
</dbReference>
<dbReference type="InterPro" id="IPR012678">
    <property type="entry name" value="Ribosomal_uL23/eL15/eS24_sf"/>
</dbReference>
<evidence type="ECO:0000256" key="1">
    <source>
        <dbReference type="ARBA" id="ARBA00006700"/>
    </source>
</evidence>
<keyword evidence="4 6" id="KW-0689">Ribosomal protein</keyword>
<dbReference type="GO" id="GO:0005840">
    <property type="term" value="C:ribosome"/>
    <property type="evidence" value="ECO:0007669"/>
    <property type="project" value="UniProtKB-KW"/>
</dbReference>
<accession>A0A8J6TI89</accession>
<dbReference type="SUPFAM" id="SSF54189">
    <property type="entry name" value="Ribosomal proteins S24e, L23 and L15e"/>
    <property type="match status" value="1"/>
</dbReference>
<name>A0A8J6TI89_9CHLR</name>
<protein>
    <recommendedName>
        <fullName evidence="6">Large ribosomal subunit protein uL23</fullName>
    </recommendedName>
</protein>
<keyword evidence="2 6" id="KW-0699">rRNA-binding</keyword>
<comment type="function">
    <text evidence="6">One of the early assembly proteins it binds 23S rRNA. One of the proteins that surrounds the polypeptide exit tunnel on the outside of the ribosome. Forms the main docking site for trigger factor binding to the ribosome.</text>
</comment>
<evidence type="ECO:0000313" key="9">
    <source>
        <dbReference type="Proteomes" id="UP000614469"/>
    </source>
</evidence>
<proteinExistence type="inferred from homology"/>
<evidence type="ECO:0000256" key="4">
    <source>
        <dbReference type="ARBA" id="ARBA00022980"/>
    </source>
</evidence>
<dbReference type="Gene3D" id="3.30.70.330">
    <property type="match status" value="1"/>
</dbReference>
<comment type="similarity">
    <text evidence="1 6 7">Belongs to the universal ribosomal protein uL23 family.</text>
</comment>
<evidence type="ECO:0000256" key="6">
    <source>
        <dbReference type="HAMAP-Rule" id="MF_01369"/>
    </source>
</evidence>
<dbReference type="GO" id="GO:1990904">
    <property type="term" value="C:ribonucleoprotein complex"/>
    <property type="evidence" value="ECO:0007669"/>
    <property type="project" value="UniProtKB-KW"/>
</dbReference>
<dbReference type="InterPro" id="IPR001014">
    <property type="entry name" value="Ribosomal_uL23_CS"/>
</dbReference>
<dbReference type="InterPro" id="IPR013025">
    <property type="entry name" value="Ribosomal_uL23-like"/>
</dbReference>
<evidence type="ECO:0000256" key="5">
    <source>
        <dbReference type="ARBA" id="ARBA00023274"/>
    </source>
</evidence>
<evidence type="ECO:0000256" key="3">
    <source>
        <dbReference type="ARBA" id="ARBA00022884"/>
    </source>
</evidence>
<dbReference type="NCBIfam" id="NF004363">
    <property type="entry name" value="PRK05738.2-4"/>
    <property type="match status" value="1"/>
</dbReference>
<dbReference type="AlphaFoldDB" id="A0A8J6TI89"/>
<comment type="caution">
    <text evidence="8">The sequence shown here is derived from an EMBL/GenBank/DDBJ whole genome shotgun (WGS) entry which is preliminary data.</text>
</comment>
<reference evidence="8 9" key="1">
    <citation type="submission" date="2020-08" db="EMBL/GenBank/DDBJ databases">
        <title>Bridging the membrane lipid divide: bacteria of the FCB group superphylum have the potential to synthesize archaeal ether lipids.</title>
        <authorList>
            <person name="Villanueva L."/>
            <person name="Von Meijenfeldt F.A.B."/>
            <person name="Westbye A.B."/>
            <person name="Yadav S."/>
            <person name="Hopmans E.C."/>
            <person name="Dutilh B.E."/>
            <person name="Sinninghe Damste J.S."/>
        </authorList>
    </citation>
    <scope>NUCLEOTIDE SEQUENCE [LARGE SCALE GENOMIC DNA]</scope>
    <source>
        <strain evidence="8">NIOZ-UU36</strain>
    </source>
</reference>
<evidence type="ECO:0000256" key="7">
    <source>
        <dbReference type="RuleBase" id="RU003934"/>
    </source>
</evidence>